<dbReference type="Proteomes" id="UP000837803">
    <property type="component" value="Unassembled WGS sequence"/>
</dbReference>
<gene>
    <name evidence="3" type="ORF">LEM8419_02640</name>
</gene>
<evidence type="ECO:0000313" key="4">
    <source>
        <dbReference type="Proteomes" id="UP000837803"/>
    </source>
</evidence>
<proteinExistence type="predicted"/>
<dbReference type="Pfam" id="PF02661">
    <property type="entry name" value="Fic"/>
    <property type="match status" value="1"/>
</dbReference>
<feature type="domain" description="Fido" evidence="2">
    <location>
        <begin position="99"/>
        <end position="241"/>
    </location>
</feature>
<accession>A0ABM9B3H8</accession>
<dbReference type="InterPro" id="IPR003812">
    <property type="entry name" value="Fido"/>
</dbReference>
<dbReference type="PROSITE" id="PS51459">
    <property type="entry name" value="FIDO"/>
    <property type="match status" value="1"/>
</dbReference>
<evidence type="ECO:0000259" key="2">
    <source>
        <dbReference type="PROSITE" id="PS51459"/>
    </source>
</evidence>
<feature type="region of interest" description="Disordered" evidence="1">
    <location>
        <begin position="292"/>
        <end position="320"/>
    </location>
</feature>
<keyword evidence="4" id="KW-1185">Reference proteome</keyword>
<reference evidence="3" key="1">
    <citation type="submission" date="2021-12" db="EMBL/GenBank/DDBJ databases">
        <authorList>
            <person name="Rodrigo-Torres L."/>
            <person name="Arahal R. D."/>
            <person name="Lucena T."/>
        </authorList>
    </citation>
    <scope>NUCLEOTIDE SEQUENCE</scope>
    <source>
        <strain evidence="3">CECT 8419</strain>
    </source>
</reference>
<comment type="caution">
    <text evidence="3">The sequence shown here is derived from an EMBL/GenBank/DDBJ whole genome shotgun (WGS) entry which is preliminary data.</text>
</comment>
<dbReference type="PANTHER" id="PTHR13504">
    <property type="entry name" value="FIDO DOMAIN-CONTAINING PROTEIN DDB_G0283145"/>
    <property type="match status" value="1"/>
</dbReference>
<organism evidence="3 4">
    <name type="scientific">Neolewinella maritima</name>
    <dbReference type="NCBI Taxonomy" id="1383882"/>
    <lineage>
        <taxon>Bacteria</taxon>
        <taxon>Pseudomonadati</taxon>
        <taxon>Bacteroidota</taxon>
        <taxon>Saprospiria</taxon>
        <taxon>Saprospirales</taxon>
        <taxon>Lewinellaceae</taxon>
        <taxon>Neolewinella</taxon>
    </lineage>
</organism>
<dbReference type="InterPro" id="IPR040198">
    <property type="entry name" value="Fido_containing"/>
</dbReference>
<protein>
    <recommendedName>
        <fullName evidence="2">Fido domain-containing protein</fullName>
    </recommendedName>
</protein>
<evidence type="ECO:0000313" key="3">
    <source>
        <dbReference type="EMBL" id="CAH1001734.1"/>
    </source>
</evidence>
<dbReference type="PANTHER" id="PTHR13504:SF38">
    <property type="entry name" value="FIDO DOMAIN-CONTAINING PROTEIN"/>
    <property type="match status" value="1"/>
</dbReference>
<dbReference type="Gene3D" id="1.10.3290.10">
    <property type="entry name" value="Fido-like domain"/>
    <property type="match status" value="1"/>
</dbReference>
<dbReference type="SUPFAM" id="SSF140931">
    <property type="entry name" value="Fic-like"/>
    <property type="match status" value="1"/>
</dbReference>
<evidence type="ECO:0000256" key="1">
    <source>
        <dbReference type="SAM" id="MobiDB-lite"/>
    </source>
</evidence>
<dbReference type="EMBL" id="CAKLPZ010000003">
    <property type="protein sequence ID" value="CAH1001734.1"/>
    <property type="molecule type" value="Genomic_DNA"/>
</dbReference>
<dbReference type="RefSeq" id="WP_238751583.1">
    <property type="nucleotide sequence ID" value="NZ_CAKLPZ010000003.1"/>
</dbReference>
<dbReference type="InterPro" id="IPR036597">
    <property type="entry name" value="Fido-like_dom_sf"/>
</dbReference>
<name>A0ABM9B3H8_9BACT</name>
<sequence length="320" mass="36079">MPYKPPYAITAEIQFALGEVIRLIGQLEGYQLLAGNLQLRRQNKIKSLHSSLAIEGNRLSQEQVTAILEGKPVIGPPRDIQEVKNAISVYDSVGNLLSGQEDDLLSAHGTLMQALIDDAGRYRNSGVGVVDGDRVIHIAPPARQVPRLMGDLFDYLVNYQEDTVVKSCVFHYEFEFIHPFSDGNGRMGRLWQTVILKERYPVLQYVPLENIVHSRQQDYYDALRHSQSVGNSNPFIIYMLAAMRTALEEQLQEANIQHSPSDRLSAFREHFGTRPFVRKDYQHYHKNISPATATRDLRSGVDNGRLTKSGGHADASYQFA</sequence>